<dbReference type="PROSITE" id="PS50088">
    <property type="entry name" value="ANK_REPEAT"/>
    <property type="match status" value="1"/>
</dbReference>
<dbReference type="Gene3D" id="1.25.40.20">
    <property type="entry name" value="Ankyrin repeat-containing domain"/>
    <property type="match status" value="1"/>
</dbReference>
<accession>A0A380TDZ5</accession>
<evidence type="ECO:0000313" key="1">
    <source>
        <dbReference type="EMBL" id="SUS05873.1"/>
    </source>
</evidence>
<dbReference type="EMBL" id="UIDG01000135">
    <property type="protein sequence ID" value="SUS05873.1"/>
    <property type="molecule type" value="Genomic_DNA"/>
</dbReference>
<gene>
    <name evidence="1" type="ORF">DF3PB_220010</name>
</gene>
<name>A0A380TDZ5_9ZZZZ</name>
<sequence length="97" mass="10790">MNGIGETVLHFLAVEDDEAGVAWLRARGADINTKNEFGTPVLFEVASLGYKNLFTWMVEAGADARAQDAEGQDLVEHLLDYDKEEMAKWVREHVPGL</sequence>
<proteinExistence type="predicted"/>
<dbReference type="Pfam" id="PF00023">
    <property type="entry name" value="Ank"/>
    <property type="match status" value="1"/>
</dbReference>
<dbReference type="InterPro" id="IPR036770">
    <property type="entry name" value="Ankyrin_rpt-contain_sf"/>
</dbReference>
<protein>
    <submittedName>
        <fullName evidence="1">Uncharacterized protein</fullName>
    </submittedName>
</protein>
<dbReference type="SUPFAM" id="SSF48403">
    <property type="entry name" value="Ankyrin repeat"/>
    <property type="match status" value="1"/>
</dbReference>
<dbReference type="InterPro" id="IPR002110">
    <property type="entry name" value="Ankyrin_rpt"/>
</dbReference>
<dbReference type="AlphaFoldDB" id="A0A380TDZ5"/>
<organism evidence="1">
    <name type="scientific">metagenome</name>
    <dbReference type="NCBI Taxonomy" id="256318"/>
    <lineage>
        <taxon>unclassified sequences</taxon>
        <taxon>metagenomes</taxon>
    </lineage>
</organism>
<reference evidence="1" key="1">
    <citation type="submission" date="2018-07" db="EMBL/GenBank/DDBJ databases">
        <authorList>
            <person name="Quirk P.G."/>
            <person name="Krulwich T.A."/>
        </authorList>
    </citation>
    <scope>NUCLEOTIDE SEQUENCE</scope>
</reference>